<name>A0A9P6NXU5_9BASI</name>
<dbReference type="OrthoDB" id="2507389at2759"/>
<reference evidence="1" key="1">
    <citation type="submission" date="2013-11" db="EMBL/GenBank/DDBJ databases">
        <title>Genome sequence of the fusiform rust pathogen reveals effectors for host alternation and coevolution with pine.</title>
        <authorList>
            <consortium name="DOE Joint Genome Institute"/>
            <person name="Smith K."/>
            <person name="Pendleton A."/>
            <person name="Kubisiak T."/>
            <person name="Anderson C."/>
            <person name="Salamov A."/>
            <person name="Aerts A."/>
            <person name="Riley R."/>
            <person name="Clum A."/>
            <person name="Lindquist E."/>
            <person name="Ence D."/>
            <person name="Campbell M."/>
            <person name="Kronenberg Z."/>
            <person name="Feau N."/>
            <person name="Dhillon B."/>
            <person name="Hamelin R."/>
            <person name="Burleigh J."/>
            <person name="Smith J."/>
            <person name="Yandell M."/>
            <person name="Nelson C."/>
            <person name="Grigoriev I."/>
            <person name="Davis J."/>
        </authorList>
    </citation>
    <scope>NUCLEOTIDE SEQUENCE</scope>
    <source>
        <strain evidence="1">G11</strain>
    </source>
</reference>
<proteinExistence type="predicted"/>
<accession>A0A9P6NXU5</accession>
<dbReference type="AlphaFoldDB" id="A0A9P6NXU5"/>
<comment type="caution">
    <text evidence="1">The sequence shown here is derived from an EMBL/GenBank/DDBJ whole genome shotgun (WGS) entry which is preliminary data.</text>
</comment>
<protein>
    <submittedName>
        <fullName evidence="1">Uncharacterized protein</fullName>
    </submittedName>
</protein>
<organism evidence="1 2">
    <name type="scientific">Cronartium quercuum f. sp. fusiforme G11</name>
    <dbReference type="NCBI Taxonomy" id="708437"/>
    <lineage>
        <taxon>Eukaryota</taxon>
        <taxon>Fungi</taxon>
        <taxon>Dikarya</taxon>
        <taxon>Basidiomycota</taxon>
        <taxon>Pucciniomycotina</taxon>
        <taxon>Pucciniomycetes</taxon>
        <taxon>Pucciniales</taxon>
        <taxon>Coleosporiaceae</taxon>
        <taxon>Cronartium</taxon>
    </lineage>
</organism>
<keyword evidence="2" id="KW-1185">Reference proteome</keyword>
<evidence type="ECO:0000313" key="2">
    <source>
        <dbReference type="Proteomes" id="UP000886653"/>
    </source>
</evidence>
<dbReference type="EMBL" id="MU167212">
    <property type="protein sequence ID" value="KAG0151501.1"/>
    <property type="molecule type" value="Genomic_DNA"/>
</dbReference>
<sequence>MSKLQERASHSLTWEAKHGAIFDKKKSQSMHFTTKRNGDHPMLEFGGEILRPKEEIRWLGIWLDPKLLFNNHLWHVMKNGEFILAQLWQINKCYLGLSSKEAKKISDDST</sequence>
<dbReference type="Proteomes" id="UP000886653">
    <property type="component" value="Unassembled WGS sequence"/>
</dbReference>
<evidence type="ECO:0000313" key="1">
    <source>
        <dbReference type="EMBL" id="KAG0151501.1"/>
    </source>
</evidence>
<gene>
    <name evidence="1" type="ORF">CROQUDRAFT_650910</name>
</gene>